<evidence type="ECO:0000313" key="2">
    <source>
        <dbReference type="EMBL" id="KAJ3514056.1"/>
    </source>
</evidence>
<comment type="caution">
    <text evidence="2">The sequence shown here is derived from an EMBL/GenBank/DDBJ whole genome shotgun (WGS) entry which is preliminary data.</text>
</comment>
<sequence>MKGDRRAVSSDPEILPDAPPEPLSPSREVQSDGSRLEKTTTPLVAVPPSVQAVMRPITPPPRATASSAVEGTTRRPRILAPTPRPAPPRATYVTITHPSITRIAPTIFLILDEKTNRQSRFTAAQLDDMTKFDACLRRGDAVLTDNPFGYLFVARIFNRCAPASISLRFATYNPTTNQIDIAAGLPRLAPIMPPPAPTLYRPAQHYSRHMPPPPYPPQHHPVSHYGSVPAFAGFDAQQARSNVSRQAPKKSRRSDFDFDPRPHSYFGSGYPRHRNSDNDSDSAMF</sequence>
<feature type="compositionally biased region" description="Basic and acidic residues" evidence="1">
    <location>
        <begin position="253"/>
        <end position="262"/>
    </location>
</feature>
<feature type="region of interest" description="Disordered" evidence="1">
    <location>
        <begin position="1"/>
        <end position="89"/>
    </location>
</feature>
<protein>
    <recommendedName>
        <fullName evidence="4">Velvet domain-containing protein</fullName>
    </recommendedName>
</protein>
<dbReference type="AlphaFoldDB" id="A0A9W8K6I1"/>
<organism evidence="2 3">
    <name type="scientific">Agrocybe chaxingu</name>
    <dbReference type="NCBI Taxonomy" id="84603"/>
    <lineage>
        <taxon>Eukaryota</taxon>
        <taxon>Fungi</taxon>
        <taxon>Dikarya</taxon>
        <taxon>Basidiomycota</taxon>
        <taxon>Agaricomycotina</taxon>
        <taxon>Agaricomycetes</taxon>
        <taxon>Agaricomycetidae</taxon>
        <taxon>Agaricales</taxon>
        <taxon>Agaricineae</taxon>
        <taxon>Strophariaceae</taxon>
        <taxon>Agrocybe</taxon>
    </lineage>
</organism>
<evidence type="ECO:0000313" key="3">
    <source>
        <dbReference type="Proteomes" id="UP001148786"/>
    </source>
</evidence>
<proteinExistence type="predicted"/>
<gene>
    <name evidence="2" type="ORF">NLJ89_g2593</name>
</gene>
<name>A0A9W8K6I1_9AGAR</name>
<dbReference type="Proteomes" id="UP001148786">
    <property type="component" value="Unassembled WGS sequence"/>
</dbReference>
<keyword evidence="3" id="KW-1185">Reference proteome</keyword>
<reference evidence="2" key="1">
    <citation type="submission" date="2022-07" db="EMBL/GenBank/DDBJ databases">
        <title>Genome Sequence of Agrocybe chaxingu.</title>
        <authorList>
            <person name="Buettner E."/>
        </authorList>
    </citation>
    <scope>NUCLEOTIDE SEQUENCE</scope>
    <source>
        <strain evidence="2">MP-N11</strain>
    </source>
</reference>
<evidence type="ECO:0000256" key="1">
    <source>
        <dbReference type="SAM" id="MobiDB-lite"/>
    </source>
</evidence>
<evidence type="ECO:0008006" key="4">
    <source>
        <dbReference type="Google" id="ProtNLM"/>
    </source>
</evidence>
<feature type="region of interest" description="Disordered" evidence="1">
    <location>
        <begin position="237"/>
        <end position="285"/>
    </location>
</feature>
<accession>A0A9W8K6I1</accession>
<dbReference type="EMBL" id="JANKHO010000164">
    <property type="protein sequence ID" value="KAJ3514056.1"/>
    <property type="molecule type" value="Genomic_DNA"/>
</dbReference>